<reference evidence="7" key="1">
    <citation type="submission" date="2021-01" db="EMBL/GenBank/DDBJ databases">
        <authorList>
            <person name="Corre E."/>
            <person name="Pelletier E."/>
            <person name="Niang G."/>
            <person name="Scheremetjew M."/>
            <person name="Finn R."/>
            <person name="Kale V."/>
            <person name="Holt S."/>
            <person name="Cochrane G."/>
            <person name="Meng A."/>
            <person name="Brown T."/>
            <person name="Cohen L."/>
        </authorList>
    </citation>
    <scope>NUCLEOTIDE SEQUENCE</scope>
    <source>
        <strain evidence="7">NIES-381</strain>
    </source>
</reference>
<dbReference type="EMBL" id="HBGA01001517">
    <property type="protein sequence ID" value="CAD8989536.1"/>
    <property type="molecule type" value="Transcribed_RNA"/>
</dbReference>
<evidence type="ECO:0000313" key="7">
    <source>
        <dbReference type="EMBL" id="CAD8989536.1"/>
    </source>
</evidence>
<keyword evidence="4" id="KW-0418">Kinase</keyword>
<keyword evidence="5" id="KW-0067">ATP-binding</keyword>
<sequence length="360" mass="39946">MHICHQRCPAPKSASSQSNEAYKLVVINALTDHNSLRNTMLDGTDLGGGLVLPSAGIQDVGGTLPPFKSRRQASPAQGEPVIKHVFNYEENRWTSHQTRVQLEEKPFAEGRMRVCFRLKDLNMPVGAQDHVAKMMKREDSVPNYFLDCELQVMAGALAKKFNALQVNNFKLSFVDTFIFEFTDRVHPSTKGPVFMSVETYHGSDFYHFVVGDSACHWCDTGRDANGIYSTAAAFCHFTAYISGGTLVVTDLQGFPQGDQVAFTDPRIGSNKYDIWGGGPKRMRSFFRNHKCNDLCQQLMLPGLNRLGIAGQKLLEPPDTQILDRIVNSTANTLQDLVGKKALAGLLPVYLSKTPKSIERS</sequence>
<dbReference type="InterPro" id="IPR004166">
    <property type="entry name" value="a-kinase_dom"/>
</dbReference>
<accession>A0A7S1HS98</accession>
<evidence type="ECO:0000259" key="6">
    <source>
        <dbReference type="PROSITE" id="PS51158"/>
    </source>
</evidence>
<dbReference type="AlphaFoldDB" id="A0A7S1HS98"/>
<dbReference type="PANTHER" id="PTHR45992">
    <property type="entry name" value="EUKARYOTIC ELONGATION FACTOR 2 KINASE-RELATED"/>
    <property type="match status" value="1"/>
</dbReference>
<evidence type="ECO:0000256" key="4">
    <source>
        <dbReference type="ARBA" id="ARBA00022777"/>
    </source>
</evidence>
<evidence type="ECO:0000256" key="5">
    <source>
        <dbReference type="ARBA" id="ARBA00022840"/>
    </source>
</evidence>
<dbReference type="Gene3D" id="3.30.200.20">
    <property type="entry name" value="Phosphorylase Kinase, domain 1"/>
    <property type="match status" value="2"/>
</dbReference>
<evidence type="ECO:0000256" key="3">
    <source>
        <dbReference type="ARBA" id="ARBA00022741"/>
    </source>
</evidence>
<evidence type="ECO:0000256" key="2">
    <source>
        <dbReference type="ARBA" id="ARBA00022679"/>
    </source>
</evidence>
<proteinExistence type="predicted"/>
<dbReference type="PROSITE" id="PS51158">
    <property type="entry name" value="ALPHA_KINASE"/>
    <property type="match status" value="1"/>
</dbReference>
<dbReference type="PANTHER" id="PTHR45992:SF2">
    <property type="entry name" value="EUKARYOTIC ELONGATION FACTOR 2 KINASE"/>
    <property type="match status" value="1"/>
</dbReference>
<dbReference type="GO" id="GO:0005524">
    <property type="term" value="F:ATP binding"/>
    <property type="evidence" value="ECO:0007669"/>
    <property type="project" value="UniProtKB-KW"/>
</dbReference>
<evidence type="ECO:0000256" key="1">
    <source>
        <dbReference type="ARBA" id="ARBA00022527"/>
    </source>
</evidence>
<name>A0A7S1HS98_9EUGL</name>
<protein>
    <recommendedName>
        <fullName evidence="6">Alpha-type protein kinase domain-containing protein</fullName>
    </recommendedName>
</protein>
<dbReference type="GO" id="GO:0004674">
    <property type="term" value="F:protein serine/threonine kinase activity"/>
    <property type="evidence" value="ECO:0007669"/>
    <property type="project" value="UniProtKB-KW"/>
</dbReference>
<dbReference type="GO" id="GO:1903013">
    <property type="term" value="P:response to differentiation-inducing factor 1"/>
    <property type="evidence" value="ECO:0007669"/>
    <property type="project" value="TreeGrafter"/>
</dbReference>
<keyword evidence="1" id="KW-0723">Serine/threonine-protein kinase</keyword>
<dbReference type="Gene3D" id="3.20.200.10">
    <property type="entry name" value="MHCK/EF2 kinase"/>
    <property type="match status" value="1"/>
</dbReference>
<feature type="domain" description="Alpha-type protein kinase" evidence="6">
    <location>
        <begin position="85"/>
        <end position="303"/>
    </location>
</feature>
<dbReference type="SUPFAM" id="SSF56112">
    <property type="entry name" value="Protein kinase-like (PK-like)"/>
    <property type="match status" value="1"/>
</dbReference>
<dbReference type="GO" id="GO:0031037">
    <property type="term" value="P:myosin II filament disassembly"/>
    <property type="evidence" value="ECO:0007669"/>
    <property type="project" value="TreeGrafter"/>
</dbReference>
<gene>
    <name evidence="7" type="ORF">EGYM00392_LOCUS577</name>
</gene>
<organism evidence="7">
    <name type="scientific">Eutreptiella gymnastica</name>
    <dbReference type="NCBI Taxonomy" id="73025"/>
    <lineage>
        <taxon>Eukaryota</taxon>
        <taxon>Discoba</taxon>
        <taxon>Euglenozoa</taxon>
        <taxon>Euglenida</taxon>
        <taxon>Spirocuta</taxon>
        <taxon>Euglenophyceae</taxon>
        <taxon>Eutreptiales</taxon>
        <taxon>Eutreptiaceae</taxon>
        <taxon>Eutreptiella</taxon>
    </lineage>
</organism>
<dbReference type="InterPro" id="IPR011009">
    <property type="entry name" value="Kinase-like_dom_sf"/>
</dbReference>
<keyword evidence="2" id="KW-0808">Transferase</keyword>
<dbReference type="Pfam" id="PF02816">
    <property type="entry name" value="Alpha_kinase"/>
    <property type="match status" value="1"/>
</dbReference>
<keyword evidence="3" id="KW-0547">Nucleotide-binding</keyword>
<dbReference type="SMART" id="SM00811">
    <property type="entry name" value="Alpha_kinase"/>
    <property type="match status" value="1"/>
</dbReference>
<dbReference type="InterPro" id="IPR051852">
    <property type="entry name" value="Alpha-type_PK"/>
</dbReference>